<dbReference type="Proteomes" id="UP000605986">
    <property type="component" value="Unassembled WGS sequence"/>
</dbReference>
<accession>A0A8H4NA13</accession>
<evidence type="ECO:0000313" key="1">
    <source>
        <dbReference type="EMBL" id="KAF4414558.1"/>
    </source>
</evidence>
<organism evidence="1 2">
    <name type="scientific">Fusarium austroafricanum</name>
    <dbReference type="NCBI Taxonomy" id="2364996"/>
    <lineage>
        <taxon>Eukaryota</taxon>
        <taxon>Fungi</taxon>
        <taxon>Dikarya</taxon>
        <taxon>Ascomycota</taxon>
        <taxon>Pezizomycotina</taxon>
        <taxon>Sordariomycetes</taxon>
        <taxon>Hypocreomycetidae</taxon>
        <taxon>Hypocreales</taxon>
        <taxon>Nectriaceae</taxon>
        <taxon>Fusarium</taxon>
        <taxon>Fusarium concolor species complex</taxon>
    </lineage>
</organism>
<proteinExistence type="predicted"/>
<protein>
    <submittedName>
        <fullName evidence="1">Uncharacterized protein</fullName>
    </submittedName>
</protein>
<comment type="caution">
    <text evidence="1">The sequence shown here is derived from an EMBL/GenBank/DDBJ whole genome shotgun (WGS) entry which is preliminary data.</text>
</comment>
<gene>
    <name evidence="1" type="ORF">F53441_14734</name>
</gene>
<name>A0A8H4NA13_9HYPO</name>
<evidence type="ECO:0000313" key="2">
    <source>
        <dbReference type="Proteomes" id="UP000605986"/>
    </source>
</evidence>
<dbReference type="EMBL" id="JAADJG010001852">
    <property type="protein sequence ID" value="KAF4414558.1"/>
    <property type="molecule type" value="Genomic_DNA"/>
</dbReference>
<dbReference type="AlphaFoldDB" id="A0A8H4NA13"/>
<feature type="non-terminal residue" evidence="1">
    <location>
        <position position="1"/>
    </location>
</feature>
<reference evidence="1" key="1">
    <citation type="submission" date="2020-01" db="EMBL/GenBank/DDBJ databases">
        <title>Identification and distribution of gene clusters putatively required for synthesis of sphingolipid metabolism inhibitors in phylogenetically diverse species of the filamentous fungus Fusarium.</title>
        <authorList>
            <person name="Kim H.-S."/>
            <person name="Busman M."/>
            <person name="Brown D.W."/>
            <person name="Divon H."/>
            <person name="Uhlig S."/>
            <person name="Proctor R.H."/>
        </authorList>
    </citation>
    <scope>NUCLEOTIDE SEQUENCE</scope>
    <source>
        <strain evidence="1">NRRL 53441</strain>
    </source>
</reference>
<sequence>MIAMENQRNNGWSLPIFRLVISVVCHVTDMRLNAIGTIEVVVTVGKEVPRHLDFNYSLTPEKTTPEFALKSTIQPDKTITHMMRTATGIPDKALGVVPTDEQRPQYFVSAIFLE</sequence>
<keyword evidence="2" id="KW-1185">Reference proteome</keyword>